<dbReference type="PANTHER" id="PTHR43527">
    <property type="entry name" value="4-DIPHOSPHOCYTIDYL-2-C-METHYL-D-ERYTHRITOL KINASE, CHLOROPLASTIC"/>
    <property type="match status" value="1"/>
</dbReference>
<dbReference type="GO" id="GO:0016114">
    <property type="term" value="P:terpenoid biosynthetic process"/>
    <property type="evidence" value="ECO:0007669"/>
    <property type="project" value="UniProtKB-UniRule"/>
</dbReference>
<dbReference type="NCBIfam" id="NF011202">
    <property type="entry name" value="PRK14608.1"/>
    <property type="match status" value="1"/>
</dbReference>
<dbReference type="Pfam" id="PF08544">
    <property type="entry name" value="GHMP_kinases_C"/>
    <property type="match status" value="1"/>
</dbReference>
<evidence type="ECO:0000256" key="6">
    <source>
        <dbReference type="ARBA" id="ARBA00022777"/>
    </source>
</evidence>
<evidence type="ECO:0000256" key="3">
    <source>
        <dbReference type="ARBA" id="ARBA00017473"/>
    </source>
</evidence>
<evidence type="ECO:0000259" key="13">
    <source>
        <dbReference type="Pfam" id="PF08544"/>
    </source>
</evidence>
<dbReference type="Proteomes" id="UP000548582">
    <property type="component" value="Unassembled WGS sequence"/>
</dbReference>
<dbReference type="Gene3D" id="3.30.70.890">
    <property type="entry name" value="GHMP kinase, C-terminal domain"/>
    <property type="match status" value="1"/>
</dbReference>
<feature type="active site" evidence="10">
    <location>
        <position position="43"/>
    </location>
</feature>
<organism evidence="14 15">
    <name type="scientific">Neoroseomonas marina</name>
    <dbReference type="NCBI Taxonomy" id="1232220"/>
    <lineage>
        <taxon>Bacteria</taxon>
        <taxon>Pseudomonadati</taxon>
        <taxon>Pseudomonadota</taxon>
        <taxon>Alphaproteobacteria</taxon>
        <taxon>Acetobacterales</taxon>
        <taxon>Acetobacteraceae</taxon>
        <taxon>Neoroseomonas</taxon>
    </lineage>
</organism>
<dbReference type="InterPro" id="IPR004424">
    <property type="entry name" value="IspE"/>
</dbReference>
<dbReference type="AlphaFoldDB" id="A0A848ELT8"/>
<dbReference type="InterPro" id="IPR006204">
    <property type="entry name" value="GHMP_kinase_N_dom"/>
</dbReference>
<comment type="caution">
    <text evidence="14">The sequence shown here is derived from an EMBL/GenBank/DDBJ whole genome shotgun (WGS) entry which is preliminary data.</text>
</comment>
<feature type="domain" description="GHMP kinase N-terminal" evidence="12">
    <location>
        <begin position="100"/>
        <end position="176"/>
    </location>
</feature>
<feature type="compositionally biased region" description="Basic and acidic residues" evidence="11">
    <location>
        <begin position="13"/>
        <end position="31"/>
    </location>
</feature>
<name>A0A848ELT8_9PROT</name>
<dbReference type="InterPro" id="IPR020568">
    <property type="entry name" value="Ribosomal_Su5_D2-typ_SF"/>
</dbReference>
<dbReference type="InterPro" id="IPR014721">
    <property type="entry name" value="Ribsml_uS5_D2-typ_fold_subgr"/>
</dbReference>
<comment type="similarity">
    <text evidence="1 10">Belongs to the GHMP kinase family. IspE subfamily.</text>
</comment>
<dbReference type="NCBIfam" id="TIGR00154">
    <property type="entry name" value="ispE"/>
    <property type="match status" value="1"/>
</dbReference>
<keyword evidence="8 10" id="KW-0414">Isoprene biosynthesis</keyword>
<gene>
    <name evidence="10" type="primary">ispE</name>
    <name evidence="14" type="ORF">GWK16_23880</name>
</gene>
<dbReference type="PANTHER" id="PTHR43527:SF2">
    <property type="entry name" value="4-DIPHOSPHOCYTIDYL-2-C-METHYL-D-ERYTHRITOL KINASE, CHLOROPLASTIC"/>
    <property type="match status" value="1"/>
</dbReference>
<feature type="binding site" evidence="10">
    <location>
        <begin position="128"/>
        <end position="138"/>
    </location>
    <ligand>
        <name>ATP</name>
        <dbReference type="ChEBI" id="CHEBI:30616"/>
    </ligand>
</feature>
<protein>
    <recommendedName>
        <fullName evidence="3 10">4-diphosphocytidyl-2-C-methyl-D-erythritol kinase</fullName>
        <shortName evidence="10">CMK</shortName>
        <ecNumber evidence="2 10">2.7.1.148</ecNumber>
    </recommendedName>
    <alternativeName>
        <fullName evidence="9 10">4-(cytidine-5'-diphospho)-2-C-methyl-D-erythritol kinase</fullName>
    </alternativeName>
</protein>
<dbReference type="UniPathway" id="UPA00056">
    <property type="reaction ID" value="UER00094"/>
</dbReference>
<evidence type="ECO:0000256" key="10">
    <source>
        <dbReference type="HAMAP-Rule" id="MF_00061"/>
    </source>
</evidence>
<evidence type="ECO:0000256" key="9">
    <source>
        <dbReference type="ARBA" id="ARBA00032554"/>
    </source>
</evidence>
<evidence type="ECO:0000313" key="14">
    <source>
        <dbReference type="EMBL" id="NMJ44308.1"/>
    </source>
</evidence>
<keyword evidence="15" id="KW-1185">Reference proteome</keyword>
<dbReference type="PIRSF" id="PIRSF010376">
    <property type="entry name" value="IspE"/>
    <property type="match status" value="1"/>
</dbReference>
<comment type="pathway">
    <text evidence="10">Isoprenoid biosynthesis; isopentenyl diphosphate biosynthesis via DXP pathway; isopentenyl diphosphate from 1-deoxy-D-xylulose 5-phosphate: step 3/6.</text>
</comment>
<keyword evidence="6 10" id="KW-0418">Kinase</keyword>
<evidence type="ECO:0000313" key="15">
    <source>
        <dbReference type="Proteomes" id="UP000548582"/>
    </source>
</evidence>
<dbReference type="EC" id="2.7.1.148" evidence="2 10"/>
<evidence type="ECO:0000256" key="11">
    <source>
        <dbReference type="SAM" id="MobiDB-lite"/>
    </source>
</evidence>
<feature type="domain" description="GHMP kinase C-terminal" evidence="13">
    <location>
        <begin position="241"/>
        <end position="299"/>
    </location>
</feature>
<reference evidence="14 15" key="1">
    <citation type="submission" date="2020-03" db="EMBL/GenBank/DDBJ databases">
        <authorList>
            <person name="Sun Q."/>
        </authorList>
    </citation>
    <scope>NUCLEOTIDE SEQUENCE [LARGE SCALE GENOMIC DNA]</scope>
    <source>
        <strain evidence="14 15">JC162</strain>
    </source>
</reference>
<evidence type="ECO:0000256" key="8">
    <source>
        <dbReference type="ARBA" id="ARBA00023229"/>
    </source>
</evidence>
<evidence type="ECO:0000256" key="2">
    <source>
        <dbReference type="ARBA" id="ARBA00012052"/>
    </source>
</evidence>
<proteinExistence type="inferred from homology"/>
<dbReference type="InterPro" id="IPR036554">
    <property type="entry name" value="GHMP_kinase_C_sf"/>
</dbReference>
<dbReference type="Gene3D" id="3.30.230.10">
    <property type="match status" value="1"/>
</dbReference>
<accession>A0A848ELT8</accession>
<dbReference type="EMBL" id="JABBKX010000014">
    <property type="protein sequence ID" value="NMJ44308.1"/>
    <property type="molecule type" value="Genomic_DNA"/>
</dbReference>
<dbReference type="GO" id="GO:0050515">
    <property type="term" value="F:4-(cytidine 5'-diphospho)-2-C-methyl-D-erythritol kinase activity"/>
    <property type="evidence" value="ECO:0007669"/>
    <property type="project" value="UniProtKB-UniRule"/>
</dbReference>
<comment type="catalytic activity">
    <reaction evidence="10">
        <text>4-CDP-2-C-methyl-D-erythritol + ATP = 4-CDP-2-C-methyl-D-erythritol 2-phosphate + ADP + H(+)</text>
        <dbReference type="Rhea" id="RHEA:18437"/>
        <dbReference type="ChEBI" id="CHEBI:15378"/>
        <dbReference type="ChEBI" id="CHEBI:30616"/>
        <dbReference type="ChEBI" id="CHEBI:57823"/>
        <dbReference type="ChEBI" id="CHEBI:57919"/>
        <dbReference type="ChEBI" id="CHEBI:456216"/>
        <dbReference type="EC" id="2.7.1.148"/>
    </reaction>
</comment>
<evidence type="ECO:0000256" key="4">
    <source>
        <dbReference type="ARBA" id="ARBA00022679"/>
    </source>
</evidence>
<keyword evidence="7 10" id="KW-0067">ATP-binding</keyword>
<dbReference type="GO" id="GO:0019288">
    <property type="term" value="P:isopentenyl diphosphate biosynthetic process, methylerythritol 4-phosphate pathway"/>
    <property type="evidence" value="ECO:0007669"/>
    <property type="project" value="UniProtKB-UniRule"/>
</dbReference>
<evidence type="ECO:0000256" key="7">
    <source>
        <dbReference type="ARBA" id="ARBA00022840"/>
    </source>
</evidence>
<evidence type="ECO:0000256" key="1">
    <source>
        <dbReference type="ARBA" id="ARBA00009684"/>
    </source>
</evidence>
<evidence type="ECO:0000259" key="12">
    <source>
        <dbReference type="Pfam" id="PF00288"/>
    </source>
</evidence>
<dbReference type="SUPFAM" id="SSF54211">
    <property type="entry name" value="Ribosomal protein S5 domain 2-like"/>
    <property type="match status" value="1"/>
</dbReference>
<dbReference type="InterPro" id="IPR013750">
    <property type="entry name" value="GHMP_kinase_C_dom"/>
</dbReference>
<feature type="region of interest" description="Disordered" evidence="11">
    <location>
        <begin position="1"/>
        <end position="34"/>
    </location>
</feature>
<dbReference type="HAMAP" id="MF_00061">
    <property type="entry name" value="IspE"/>
    <property type="match status" value="1"/>
</dbReference>
<feature type="active site" evidence="10">
    <location>
        <position position="170"/>
    </location>
</feature>
<evidence type="ECO:0000256" key="5">
    <source>
        <dbReference type="ARBA" id="ARBA00022741"/>
    </source>
</evidence>
<dbReference type="Pfam" id="PF00288">
    <property type="entry name" value="GHMP_kinases_N"/>
    <property type="match status" value="1"/>
</dbReference>
<dbReference type="SUPFAM" id="SSF55060">
    <property type="entry name" value="GHMP Kinase, C-terminal domain"/>
    <property type="match status" value="1"/>
</dbReference>
<comment type="function">
    <text evidence="10">Catalyzes the phosphorylation of the position 2 hydroxy group of 4-diphosphocytidyl-2C-methyl-D-erythritol.</text>
</comment>
<keyword evidence="5 10" id="KW-0547">Nucleotide-binding</keyword>
<keyword evidence="4 10" id="KW-0808">Transferase</keyword>
<dbReference type="GO" id="GO:0005524">
    <property type="term" value="F:ATP binding"/>
    <property type="evidence" value="ECO:0007669"/>
    <property type="project" value="UniProtKB-UniRule"/>
</dbReference>
<sequence length="318" mass="31899">MASRAGARPRGRRWPEDRGQDPQRSAREPRGGEPALSWFAPAKVNLYLHVTGRRADGYHLLDSLVAFAGVGDELLAAPAAGLTLAVDGPAAAALAGETDNLVLRAARALATAAGVPAGAALRLHKHLPVASGIGGGSADAAAALRALNALWGLGWPEARLAEVALALGADVPACVASRPCRMGGIGEVLGPAPRLPPVGMVLTNPRVALPTPAVFRARQGGFSAPAALPSGWDDAAGMAADLAALGNDLEAPAIGLCPPVAEALAALRSLPGCLLARMSGSGATCFALFGGADDAVAAAQLLPEAWWRWGGGLHGPGA</sequence>